<comment type="caution">
    <text evidence="9">The sequence shown here is derived from an EMBL/GenBank/DDBJ whole genome shotgun (WGS) entry which is preliminary data.</text>
</comment>
<feature type="domain" description="Histidine kinase" evidence="6">
    <location>
        <begin position="399"/>
        <end position="622"/>
    </location>
</feature>
<keyword evidence="5" id="KW-0472">Membrane</keyword>
<feature type="domain" description="PAC" evidence="8">
    <location>
        <begin position="334"/>
        <end position="388"/>
    </location>
</feature>
<dbReference type="InterPro" id="IPR050351">
    <property type="entry name" value="BphY/WalK/GraS-like"/>
</dbReference>
<dbReference type="SUPFAM" id="SSF55785">
    <property type="entry name" value="PYP-like sensor domain (PAS domain)"/>
    <property type="match status" value="2"/>
</dbReference>
<dbReference type="GO" id="GO:0004673">
    <property type="term" value="F:protein histidine kinase activity"/>
    <property type="evidence" value="ECO:0007669"/>
    <property type="project" value="UniProtKB-EC"/>
</dbReference>
<dbReference type="EMBL" id="JBHUDJ010000009">
    <property type="protein sequence ID" value="MFD1588221.1"/>
    <property type="molecule type" value="Genomic_DNA"/>
</dbReference>
<dbReference type="NCBIfam" id="TIGR00229">
    <property type="entry name" value="sensory_box"/>
    <property type="match status" value="1"/>
</dbReference>
<evidence type="ECO:0000313" key="9">
    <source>
        <dbReference type="EMBL" id="MFD1588221.1"/>
    </source>
</evidence>
<dbReference type="RefSeq" id="WP_247381605.1">
    <property type="nucleotide sequence ID" value="NZ_JALLGV010000011.1"/>
</dbReference>
<sequence length="632" mass="70455">MNSIALLIDRPADRDAVRDLLPARYDVVTSGNLDESDIVLVDERAFPTYHARLQARVEAEHPLFCPIILIRHPTSAVDVSVHDPDEREPPLVVDDIVEAPVTRERLVRRIESLLARRDQSRELHETVQTLADANRRLARHEAIVQQMDDFALVVDSDWTLAYMNETALSYADTSLGAVEGEPIMDLVSGWVASDEDPTRFEEALETVYEDESSTEYPVTVELELALPVGSITTEYHCSPLENEGQKVVVIGRDITEHKDLEKTLRSFKRAVEHAGHSIVITDVDGTIQYVNPAFEEVTGYTEAEALGKTPRILKSGEHDEAFYEQLWETILDGEVWQAEIVNECKNGEQFIASQTIAPVFNEMGAIELFVAINHDITERKEREQQLEEQRDNLDILNQVLRHDIRNDLQMVTSYAELLSDSVDGEKAEYLDAVRENAAHAVDLTTTAREMAEVMLTTADETQYMRLRRMLKDAVDEIQAGYPDAEITIEPPVPSVKVQATEMLDSVFDNVLKNAIQHNDKDVPEVTVAVTERDQMVLVRIADNGPGVPDNQKEEIFGKGETGLDSSGTGIGLYLVQTLVDMYGGDVWVEDKAAAGDTGSAGPEATETDSNGAVFMIELPKPAEHDQLAQRGR</sequence>
<dbReference type="InterPro" id="IPR000700">
    <property type="entry name" value="PAS-assoc_C"/>
</dbReference>
<gene>
    <name evidence="9" type="ORF">ACFR9U_14660</name>
</gene>
<dbReference type="PROSITE" id="PS50113">
    <property type="entry name" value="PAC"/>
    <property type="match status" value="1"/>
</dbReference>
<proteinExistence type="predicted"/>
<dbReference type="PANTHER" id="PTHR42878">
    <property type="entry name" value="TWO-COMPONENT HISTIDINE KINASE"/>
    <property type="match status" value="1"/>
</dbReference>
<keyword evidence="10" id="KW-1185">Reference proteome</keyword>
<dbReference type="PROSITE" id="PS50109">
    <property type="entry name" value="HIS_KIN"/>
    <property type="match status" value="1"/>
</dbReference>
<dbReference type="InterPro" id="IPR005467">
    <property type="entry name" value="His_kinase_dom"/>
</dbReference>
<dbReference type="Pfam" id="PF13426">
    <property type="entry name" value="PAS_9"/>
    <property type="match status" value="1"/>
</dbReference>
<evidence type="ECO:0000256" key="1">
    <source>
        <dbReference type="ARBA" id="ARBA00000085"/>
    </source>
</evidence>
<evidence type="ECO:0000259" key="7">
    <source>
        <dbReference type="PROSITE" id="PS50112"/>
    </source>
</evidence>
<protein>
    <recommendedName>
        <fullName evidence="2">histidine kinase</fullName>
        <ecNumber evidence="2">2.7.13.3</ecNumber>
    </recommendedName>
</protein>
<dbReference type="InterPro" id="IPR003594">
    <property type="entry name" value="HATPase_dom"/>
</dbReference>
<dbReference type="PROSITE" id="PS50112">
    <property type="entry name" value="PAS"/>
    <property type="match status" value="1"/>
</dbReference>
<keyword evidence="4" id="KW-0418">Kinase</keyword>
<dbReference type="Proteomes" id="UP001597119">
    <property type="component" value="Unassembled WGS sequence"/>
</dbReference>
<accession>A0ABD6CD12</accession>
<name>A0ABD6CD12_9EURY</name>
<dbReference type="InterPro" id="IPR035965">
    <property type="entry name" value="PAS-like_dom_sf"/>
</dbReference>
<evidence type="ECO:0000256" key="3">
    <source>
        <dbReference type="ARBA" id="ARBA00022679"/>
    </source>
</evidence>
<dbReference type="Gene3D" id="3.30.450.20">
    <property type="entry name" value="PAS domain"/>
    <property type="match status" value="2"/>
</dbReference>
<dbReference type="EC" id="2.7.13.3" evidence="2"/>
<keyword evidence="3" id="KW-0808">Transferase</keyword>
<dbReference type="SMART" id="SM00387">
    <property type="entry name" value="HATPase_c"/>
    <property type="match status" value="1"/>
</dbReference>
<organism evidence="9 10">
    <name type="scientific">Halorientalis brevis</name>
    <dbReference type="NCBI Taxonomy" id="1126241"/>
    <lineage>
        <taxon>Archaea</taxon>
        <taxon>Methanobacteriati</taxon>
        <taxon>Methanobacteriota</taxon>
        <taxon>Stenosarchaea group</taxon>
        <taxon>Halobacteria</taxon>
        <taxon>Halobacteriales</taxon>
        <taxon>Haloarculaceae</taxon>
        <taxon>Halorientalis</taxon>
    </lineage>
</organism>
<reference evidence="9 10" key="1">
    <citation type="journal article" date="2019" name="Int. J. Syst. Evol. Microbiol.">
        <title>The Global Catalogue of Microorganisms (GCM) 10K type strain sequencing project: providing services to taxonomists for standard genome sequencing and annotation.</title>
        <authorList>
            <consortium name="The Broad Institute Genomics Platform"/>
            <consortium name="The Broad Institute Genome Sequencing Center for Infectious Disease"/>
            <person name="Wu L."/>
            <person name="Ma J."/>
        </authorList>
    </citation>
    <scope>NUCLEOTIDE SEQUENCE [LARGE SCALE GENOMIC DNA]</scope>
    <source>
        <strain evidence="9 10">CGMCC 1.12125</strain>
    </source>
</reference>
<evidence type="ECO:0000256" key="2">
    <source>
        <dbReference type="ARBA" id="ARBA00012438"/>
    </source>
</evidence>
<evidence type="ECO:0000313" key="10">
    <source>
        <dbReference type="Proteomes" id="UP001597119"/>
    </source>
</evidence>
<dbReference type="InterPro" id="IPR001610">
    <property type="entry name" value="PAC"/>
</dbReference>
<feature type="domain" description="PAS" evidence="7">
    <location>
        <begin position="263"/>
        <end position="334"/>
    </location>
</feature>
<dbReference type="CDD" id="cd00130">
    <property type="entry name" value="PAS"/>
    <property type="match status" value="2"/>
</dbReference>
<dbReference type="Gene3D" id="3.30.565.10">
    <property type="entry name" value="Histidine kinase-like ATPase, C-terminal domain"/>
    <property type="match status" value="1"/>
</dbReference>
<dbReference type="Pfam" id="PF08448">
    <property type="entry name" value="PAS_4"/>
    <property type="match status" value="1"/>
</dbReference>
<evidence type="ECO:0000259" key="8">
    <source>
        <dbReference type="PROSITE" id="PS50113"/>
    </source>
</evidence>
<dbReference type="PRINTS" id="PR00344">
    <property type="entry name" value="BCTRLSENSOR"/>
</dbReference>
<evidence type="ECO:0000256" key="5">
    <source>
        <dbReference type="ARBA" id="ARBA00023136"/>
    </source>
</evidence>
<dbReference type="InterPro" id="IPR000014">
    <property type="entry name" value="PAS"/>
</dbReference>
<dbReference type="SUPFAM" id="SSF55874">
    <property type="entry name" value="ATPase domain of HSP90 chaperone/DNA topoisomerase II/histidine kinase"/>
    <property type="match status" value="1"/>
</dbReference>
<dbReference type="AlphaFoldDB" id="A0ABD6CD12"/>
<dbReference type="SMART" id="SM00086">
    <property type="entry name" value="PAC"/>
    <property type="match status" value="2"/>
</dbReference>
<dbReference type="Pfam" id="PF02518">
    <property type="entry name" value="HATPase_c"/>
    <property type="match status" value="1"/>
</dbReference>
<dbReference type="InterPro" id="IPR013656">
    <property type="entry name" value="PAS_4"/>
</dbReference>
<dbReference type="PANTHER" id="PTHR42878:SF15">
    <property type="entry name" value="BACTERIOPHYTOCHROME"/>
    <property type="match status" value="1"/>
</dbReference>
<dbReference type="InterPro" id="IPR036890">
    <property type="entry name" value="HATPase_C_sf"/>
</dbReference>
<dbReference type="GO" id="GO:0016020">
    <property type="term" value="C:membrane"/>
    <property type="evidence" value="ECO:0007669"/>
    <property type="project" value="UniProtKB-SubCell"/>
</dbReference>
<dbReference type="SMART" id="SM00091">
    <property type="entry name" value="PAS"/>
    <property type="match status" value="2"/>
</dbReference>
<dbReference type="InterPro" id="IPR004358">
    <property type="entry name" value="Sig_transdc_His_kin-like_C"/>
</dbReference>
<evidence type="ECO:0000259" key="6">
    <source>
        <dbReference type="PROSITE" id="PS50109"/>
    </source>
</evidence>
<comment type="catalytic activity">
    <reaction evidence="1">
        <text>ATP + protein L-histidine = ADP + protein N-phospho-L-histidine.</text>
        <dbReference type="EC" id="2.7.13.3"/>
    </reaction>
</comment>
<evidence type="ECO:0000256" key="4">
    <source>
        <dbReference type="ARBA" id="ARBA00022777"/>
    </source>
</evidence>